<dbReference type="AlphaFoldDB" id="F2J325"/>
<evidence type="ECO:0000313" key="12">
    <source>
        <dbReference type="Proteomes" id="UP000008130"/>
    </source>
</evidence>
<dbReference type="Pfam" id="PF13616">
    <property type="entry name" value="Rotamase_3"/>
    <property type="match status" value="1"/>
</dbReference>
<dbReference type="PATRIC" id="fig|991905.3.peg.470"/>
<dbReference type="GO" id="GO:0003755">
    <property type="term" value="F:peptidyl-prolyl cis-trans isomerase activity"/>
    <property type="evidence" value="ECO:0007669"/>
    <property type="project" value="UniProtKB-KW"/>
</dbReference>
<comment type="catalytic activity">
    <reaction evidence="1">
        <text>[protein]-peptidylproline (omega=180) = [protein]-peptidylproline (omega=0)</text>
        <dbReference type="Rhea" id="RHEA:16237"/>
        <dbReference type="Rhea" id="RHEA-COMP:10747"/>
        <dbReference type="Rhea" id="RHEA-COMP:10748"/>
        <dbReference type="ChEBI" id="CHEBI:83833"/>
        <dbReference type="ChEBI" id="CHEBI:83834"/>
        <dbReference type="EC" id="5.2.1.8"/>
    </reaction>
</comment>
<comment type="similarity">
    <text evidence="2">Belongs to the PpiC/parvulin rotamase family.</text>
</comment>
<dbReference type="InterPro" id="IPR000297">
    <property type="entry name" value="PPIase_PpiC"/>
</dbReference>
<evidence type="ECO:0000313" key="11">
    <source>
        <dbReference type="EMBL" id="ADZ68895.1"/>
    </source>
</evidence>
<evidence type="ECO:0000256" key="8">
    <source>
        <dbReference type="PROSITE-ProRule" id="PRU00278"/>
    </source>
</evidence>
<dbReference type="OrthoDB" id="14196at2"/>
<dbReference type="RefSeq" id="WP_013651219.1">
    <property type="nucleotide sequence ID" value="NC_015259.1"/>
</dbReference>
<keyword evidence="8 11" id="KW-0413">Isomerase</keyword>
<dbReference type="EMBL" id="CP002568">
    <property type="protein sequence ID" value="ADZ68895.1"/>
    <property type="molecule type" value="Genomic_DNA"/>
</dbReference>
<evidence type="ECO:0000256" key="3">
    <source>
        <dbReference type="ARBA" id="ARBA00013194"/>
    </source>
</evidence>
<organism evidence="11 12">
    <name type="scientific">Polymorphum gilvum (strain LMG 25793 / CGMCC 1.9160 / SL003B-26A1)</name>
    <dbReference type="NCBI Taxonomy" id="991905"/>
    <lineage>
        <taxon>Bacteria</taxon>
        <taxon>Pseudomonadati</taxon>
        <taxon>Pseudomonadota</taxon>
        <taxon>Alphaproteobacteria</taxon>
        <taxon>Rhodobacterales</taxon>
        <taxon>Paracoccaceae</taxon>
        <taxon>Polymorphum</taxon>
    </lineage>
</organism>
<accession>F2J325</accession>
<dbReference type="InterPro" id="IPR050245">
    <property type="entry name" value="PrsA_foldase"/>
</dbReference>
<evidence type="ECO:0000256" key="6">
    <source>
        <dbReference type="ARBA" id="ARBA00030642"/>
    </source>
</evidence>
<dbReference type="SUPFAM" id="SSF54534">
    <property type="entry name" value="FKBP-like"/>
    <property type="match status" value="1"/>
</dbReference>
<dbReference type="PROSITE" id="PS01096">
    <property type="entry name" value="PPIC_PPIASE_1"/>
    <property type="match status" value="1"/>
</dbReference>
<feature type="signal peptide" evidence="9">
    <location>
        <begin position="1"/>
        <end position="29"/>
    </location>
</feature>
<feature type="chain" id="PRO_5007914026" description="Parvulin-like PPIase" evidence="9">
    <location>
        <begin position="30"/>
        <end position="287"/>
    </location>
</feature>
<name>F2J325_POLGS</name>
<dbReference type="KEGG" id="pgv:SL003B_0460"/>
<sequence>MFRSILRRPLRSALVAATALTLGVSALQAAEPGDVVAKVGDAEITEADIAFAAQDLGQELRRFPPAQWRTILIDVLVDMKLLAGAARAAGIDKEPDFARQVAFLEMQALRNAYIAREIDAGITEAELKAAYDTEFAGFEGDEEISARHILVASKDEAAELIKKLDEGADFAELATAHSSDGSAAGGGDLGYFTRGQMVPEFEAAAFALAAGEHSKEPVESQFGWHVIKVEDKRQQAAPSFEEVEAGLRQKLIRDIYTKRIGELKAETPVEILAKDAPAEGDAPAAAQ</sequence>
<dbReference type="STRING" id="991905.SL003B_0460"/>
<feature type="domain" description="PpiC" evidence="10">
    <location>
        <begin position="141"/>
        <end position="231"/>
    </location>
</feature>
<proteinExistence type="inferred from homology"/>
<gene>
    <name evidence="11" type="ordered locus">SL003B_0460</name>
</gene>
<dbReference type="HOGENOM" id="CLU_034646_1_0_5"/>
<dbReference type="InterPro" id="IPR046357">
    <property type="entry name" value="PPIase_dom_sf"/>
</dbReference>
<reference evidence="11 12" key="1">
    <citation type="journal article" date="2011" name="J. Bacteriol.">
        <title>Complete genome sequence of Polymorphum gilvum SL003B-26A1T, a crude oil-degrading bacterium from oil-polluted saline soil.</title>
        <authorList>
            <person name="Li S.G."/>
            <person name="Tang Y.Q."/>
            <person name="Nie Y."/>
            <person name="Cai M."/>
            <person name="Wu X.L."/>
        </authorList>
    </citation>
    <scope>NUCLEOTIDE SEQUENCE [LARGE SCALE GENOMIC DNA]</scope>
    <source>
        <strain evidence="12">LMG 25793 / CGMCC 1.9160 / SL003B-26A1</strain>
    </source>
</reference>
<evidence type="ECO:0000256" key="9">
    <source>
        <dbReference type="SAM" id="SignalP"/>
    </source>
</evidence>
<dbReference type="PANTHER" id="PTHR47245:SF2">
    <property type="entry name" value="PEPTIDYL-PROLYL CIS-TRANS ISOMERASE HP_0175-RELATED"/>
    <property type="match status" value="1"/>
</dbReference>
<evidence type="ECO:0000256" key="4">
    <source>
        <dbReference type="ARBA" id="ARBA00018370"/>
    </source>
</evidence>
<dbReference type="Gene3D" id="3.10.50.40">
    <property type="match status" value="1"/>
</dbReference>
<keyword evidence="5 8" id="KW-0697">Rotamase</keyword>
<evidence type="ECO:0000259" key="10">
    <source>
        <dbReference type="PROSITE" id="PS50198"/>
    </source>
</evidence>
<dbReference type="PANTHER" id="PTHR47245">
    <property type="entry name" value="PEPTIDYLPROLYL ISOMERASE"/>
    <property type="match status" value="1"/>
</dbReference>
<evidence type="ECO:0000256" key="2">
    <source>
        <dbReference type="ARBA" id="ARBA00007656"/>
    </source>
</evidence>
<keyword evidence="9" id="KW-0732">Signal</keyword>
<evidence type="ECO:0000256" key="5">
    <source>
        <dbReference type="ARBA" id="ARBA00023110"/>
    </source>
</evidence>
<evidence type="ECO:0000256" key="1">
    <source>
        <dbReference type="ARBA" id="ARBA00000971"/>
    </source>
</evidence>
<dbReference type="eggNOG" id="COG0760">
    <property type="taxonomic scope" value="Bacteria"/>
</dbReference>
<dbReference type="Gene3D" id="1.10.8.1040">
    <property type="match status" value="1"/>
</dbReference>
<dbReference type="EC" id="5.2.1.8" evidence="3"/>
<keyword evidence="12" id="KW-1185">Reference proteome</keyword>
<dbReference type="PROSITE" id="PS50198">
    <property type="entry name" value="PPIC_PPIASE_2"/>
    <property type="match status" value="1"/>
</dbReference>
<dbReference type="Proteomes" id="UP000008130">
    <property type="component" value="Chromosome"/>
</dbReference>
<dbReference type="InterPro" id="IPR023058">
    <property type="entry name" value="PPIase_PpiC_CS"/>
</dbReference>
<protein>
    <recommendedName>
        <fullName evidence="4">Parvulin-like PPIase</fullName>
        <ecNumber evidence="3">5.2.1.8</ecNumber>
    </recommendedName>
    <alternativeName>
        <fullName evidence="6">Peptidyl-prolyl cis-trans isomerase plp</fullName>
    </alternativeName>
    <alternativeName>
        <fullName evidence="7">Rotamase plp</fullName>
    </alternativeName>
</protein>
<evidence type="ECO:0000256" key="7">
    <source>
        <dbReference type="ARBA" id="ARBA00031484"/>
    </source>
</evidence>